<feature type="domain" description="FAF" evidence="2">
    <location>
        <begin position="10"/>
        <end position="62"/>
    </location>
</feature>
<sequence length="103" mass="11957">MREKTDLKDYPPPLTTLSLSGRPRFSYEKVRTDDGRLRIVMVERDTPENIRTSSEEGGVVMKMVTRLAEEDDDQKNSIEKRKNKQQEPEQQQESDTRTSGNLD</sequence>
<evidence type="ECO:0000313" key="4">
    <source>
        <dbReference type="Proteomes" id="UP001168877"/>
    </source>
</evidence>
<evidence type="ECO:0000313" key="3">
    <source>
        <dbReference type="EMBL" id="KAK0582505.1"/>
    </source>
</evidence>
<proteinExistence type="predicted"/>
<evidence type="ECO:0000256" key="1">
    <source>
        <dbReference type="SAM" id="MobiDB-lite"/>
    </source>
</evidence>
<reference evidence="3" key="2">
    <citation type="submission" date="2023-06" db="EMBL/GenBank/DDBJ databases">
        <authorList>
            <person name="Swenson N.G."/>
            <person name="Wegrzyn J.L."/>
            <person name="Mcevoy S.L."/>
        </authorList>
    </citation>
    <scope>NUCLEOTIDE SEQUENCE</scope>
    <source>
        <strain evidence="3">NS2018</strain>
        <tissue evidence="3">Leaf</tissue>
    </source>
</reference>
<keyword evidence="4" id="KW-1185">Reference proteome</keyword>
<dbReference type="EMBL" id="JAUESC010000384">
    <property type="protein sequence ID" value="KAK0582505.1"/>
    <property type="molecule type" value="Genomic_DNA"/>
</dbReference>
<dbReference type="InterPro" id="IPR046431">
    <property type="entry name" value="FAF_dom"/>
</dbReference>
<feature type="region of interest" description="Disordered" evidence="1">
    <location>
        <begin position="1"/>
        <end position="21"/>
    </location>
</feature>
<accession>A0AA39VJ44</accession>
<organism evidence="3 4">
    <name type="scientific">Acer saccharum</name>
    <name type="common">Sugar maple</name>
    <dbReference type="NCBI Taxonomy" id="4024"/>
    <lineage>
        <taxon>Eukaryota</taxon>
        <taxon>Viridiplantae</taxon>
        <taxon>Streptophyta</taxon>
        <taxon>Embryophyta</taxon>
        <taxon>Tracheophyta</taxon>
        <taxon>Spermatophyta</taxon>
        <taxon>Magnoliopsida</taxon>
        <taxon>eudicotyledons</taxon>
        <taxon>Gunneridae</taxon>
        <taxon>Pentapetalae</taxon>
        <taxon>rosids</taxon>
        <taxon>malvids</taxon>
        <taxon>Sapindales</taxon>
        <taxon>Sapindaceae</taxon>
        <taxon>Hippocastanoideae</taxon>
        <taxon>Acereae</taxon>
        <taxon>Acer</taxon>
    </lineage>
</organism>
<protein>
    <recommendedName>
        <fullName evidence="2">FAF domain-containing protein</fullName>
    </recommendedName>
</protein>
<dbReference type="Pfam" id="PF11250">
    <property type="entry name" value="FAF"/>
    <property type="match status" value="1"/>
</dbReference>
<dbReference type="Proteomes" id="UP001168877">
    <property type="component" value="Unassembled WGS sequence"/>
</dbReference>
<evidence type="ECO:0000259" key="2">
    <source>
        <dbReference type="Pfam" id="PF11250"/>
    </source>
</evidence>
<feature type="region of interest" description="Disordered" evidence="1">
    <location>
        <begin position="68"/>
        <end position="103"/>
    </location>
</feature>
<reference evidence="3" key="1">
    <citation type="journal article" date="2022" name="Plant J.">
        <title>Strategies of tolerance reflected in two North American maple genomes.</title>
        <authorList>
            <person name="McEvoy S.L."/>
            <person name="Sezen U.U."/>
            <person name="Trouern-Trend A."/>
            <person name="McMahon S.M."/>
            <person name="Schaberg P.G."/>
            <person name="Yang J."/>
            <person name="Wegrzyn J.L."/>
            <person name="Swenson N.G."/>
        </authorList>
    </citation>
    <scope>NUCLEOTIDE SEQUENCE</scope>
    <source>
        <strain evidence="3">NS2018</strain>
    </source>
</reference>
<feature type="compositionally biased region" description="Basic and acidic residues" evidence="1">
    <location>
        <begin position="74"/>
        <end position="87"/>
    </location>
</feature>
<name>A0AA39VJ44_ACESA</name>
<gene>
    <name evidence="3" type="ORF">LWI29_026319</name>
</gene>
<comment type="caution">
    <text evidence="3">The sequence shown here is derived from an EMBL/GenBank/DDBJ whole genome shotgun (WGS) entry which is preliminary data.</text>
</comment>
<dbReference type="AlphaFoldDB" id="A0AA39VJ44"/>